<gene>
    <name evidence="2" type="ORF">C3Y92_05880</name>
</gene>
<protein>
    <submittedName>
        <fullName evidence="2">DNA-binding protein</fullName>
    </submittedName>
</protein>
<dbReference type="RefSeq" id="WP_129350585.1">
    <property type="nucleotide sequence ID" value="NZ_CP026538.1"/>
</dbReference>
<accession>A0A4P6HNR1</accession>
<evidence type="ECO:0000313" key="2">
    <source>
        <dbReference type="EMBL" id="QAZ66798.1"/>
    </source>
</evidence>
<feature type="domain" description="Helix-turn-helix" evidence="1">
    <location>
        <begin position="5"/>
        <end position="54"/>
    </location>
</feature>
<keyword evidence="3" id="KW-1185">Reference proteome</keyword>
<organism evidence="2 3">
    <name type="scientific">Solidesulfovibrio carbinolicus</name>
    <dbReference type="NCBI Taxonomy" id="296842"/>
    <lineage>
        <taxon>Bacteria</taxon>
        <taxon>Pseudomonadati</taxon>
        <taxon>Thermodesulfobacteriota</taxon>
        <taxon>Desulfovibrionia</taxon>
        <taxon>Desulfovibrionales</taxon>
        <taxon>Desulfovibrionaceae</taxon>
        <taxon>Solidesulfovibrio</taxon>
    </lineage>
</organism>
<dbReference type="KEGG" id="dcb:C3Y92_05880"/>
<dbReference type="SUPFAM" id="SSF46955">
    <property type="entry name" value="Putative DNA-binding domain"/>
    <property type="match status" value="1"/>
</dbReference>
<proteinExistence type="predicted"/>
<dbReference type="AlphaFoldDB" id="A0A4P6HNR1"/>
<dbReference type="GO" id="GO:0003677">
    <property type="term" value="F:DNA binding"/>
    <property type="evidence" value="ECO:0007669"/>
    <property type="project" value="UniProtKB-KW"/>
</dbReference>
<dbReference type="EMBL" id="CP026538">
    <property type="protein sequence ID" value="QAZ66798.1"/>
    <property type="molecule type" value="Genomic_DNA"/>
</dbReference>
<dbReference type="InterPro" id="IPR009061">
    <property type="entry name" value="DNA-bd_dom_put_sf"/>
</dbReference>
<evidence type="ECO:0000259" key="1">
    <source>
        <dbReference type="Pfam" id="PF12728"/>
    </source>
</evidence>
<reference evidence="2 3" key="1">
    <citation type="submission" date="2018-02" db="EMBL/GenBank/DDBJ databases">
        <title>Genome sequence of Desulfovibrio carbinolicus DSM 3852.</title>
        <authorList>
            <person name="Wilbanks E."/>
            <person name="Skennerton C.T."/>
            <person name="Orphan V.J."/>
        </authorList>
    </citation>
    <scope>NUCLEOTIDE SEQUENCE [LARGE SCALE GENOMIC DNA]</scope>
    <source>
        <strain evidence="2 3">DSM 3852</strain>
    </source>
</reference>
<sequence length="68" mass="7659">MPRSLRTREAAEYLGVSPGTLEVWRCKGRGPRYCKLGKVVVYDPTDLDAFREARKVFTADAMPPSSVR</sequence>
<dbReference type="OrthoDB" id="123463at2"/>
<dbReference type="Proteomes" id="UP000293296">
    <property type="component" value="Chromosome"/>
</dbReference>
<name>A0A4P6HNR1_9BACT</name>
<dbReference type="Pfam" id="PF12728">
    <property type="entry name" value="HTH_17"/>
    <property type="match status" value="1"/>
</dbReference>
<dbReference type="InterPro" id="IPR041657">
    <property type="entry name" value="HTH_17"/>
</dbReference>
<evidence type="ECO:0000313" key="3">
    <source>
        <dbReference type="Proteomes" id="UP000293296"/>
    </source>
</evidence>
<keyword evidence="2" id="KW-0238">DNA-binding</keyword>